<dbReference type="AlphaFoldDB" id="S5UDD3"/>
<protein>
    <submittedName>
        <fullName evidence="1">Uncharacterized protein</fullName>
    </submittedName>
</protein>
<accession>S5UDD3</accession>
<sequence>MGLTFTVELSLGFLNLVLIQVEEVDVGYGTCRAEESSA</sequence>
<reference evidence="1" key="1">
    <citation type="journal article" date="2013" name="Proc. Natl. Acad. Sci. U.S.A.">
        <title>Mapping gene clusters within arrayed metagenomic libraries to expand the structural diversity of biomedically relevant natural products.</title>
        <authorList>
            <person name="Owen J.G."/>
            <person name="Reddy B.V."/>
            <person name="Ternei M.A."/>
            <person name="Charlop-Powers Z."/>
            <person name="Calle P.Y."/>
            <person name="Kim J.H."/>
            <person name="Brady S.F."/>
        </authorList>
    </citation>
    <scope>NUCLEOTIDE SEQUENCE</scope>
</reference>
<dbReference type="EMBL" id="KF264565">
    <property type="protein sequence ID" value="AGS49962.1"/>
    <property type="molecule type" value="Genomic_DNA"/>
</dbReference>
<evidence type="ECO:0000313" key="1">
    <source>
        <dbReference type="EMBL" id="AGS49962.1"/>
    </source>
</evidence>
<name>S5UDD3_9BACT</name>
<proteinExistence type="predicted"/>
<organism evidence="1">
    <name type="scientific">uncultured bacterium esnapd26</name>
    <dbReference type="NCBI Taxonomy" id="1366607"/>
    <lineage>
        <taxon>Bacteria</taxon>
        <taxon>environmental samples</taxon>
    </lineage>
</organism>